<evidence type="ECO:0000313" key="2">
    <source>
        <dbReference type="EMBL" id="MEF2292121.1"/>
    </source>
</evidence>
<keyword evidence="3" id="KW-1185">Reference proteome</keyword>
<sequence>MTIALLLMLITIISLSAFVLVITVMYRNNISHMTGMMVAMAIGMSAGIAIGVIVGILLSGNLFQSTVIAVLIGMVLGCLVGIPVSIWAVLDGALSGVMGGMMGSMLGEMIMQEYQDPLIRIMFMLFLWTIVFILWGIRETASEGKKMWNHPAITVIIFMLIIIGFHQFGSLV</sequence>
<dbReference type="Proteomes" id="UP001356080">
    <property type="component" value="Unassembled WGS sequence"/>
</dbReference>
<feature type="transmembrane region" description="Helical" evidence="1">
    <location>
        <begin position="149"/>
        <end position="168"/>
    </location>
</feature>
<evidence type="ECO:0000256" key="1">
    <source>
        <dbReference type="SAM" id="Phobius"/>
    </source>
</evidence>
<comment type="caution">
    <text evidence="2">The sequence shown here is derived from an EMBL/GenBank/DDBJ whole genome shotgun (WGS) entry which is preliminary data.</text>
</comment>
<keyword evidence="1" id="KW-0472">Membrane</keyword>
<evidence type="ECO:0000313" key="3">
    <source>
        <dbReference type="Proteomes" id="UP001356080"/>
    </source>
</evidence>
<keyword evidence="1" id="KW-1133">Transmembrane helix</keyword>
<proteinExistence type="predicted"/>
<feature type="transmembrane region" description="Helical" evidence="1">
    <location>
        <begin position="66"/>
        <end position="97"/>
    </location>
</feature>
<feature type="transmembrane region" description="Helical" evidence="1">
    <location>
        <begin position="6"/>
        <end position="26"/>
    </location>
</feature>
<keyword evidence="1" id="KW-0812">Transmembrane</keyword>
<accession>A0ABU7VEP2</accession>
<reference evidence="2 3" key="1">
    <citation type="submission" date="2024-01" db="EMBL/GenBank/DDBJ databases">
        <title>Survival strategy associated with biotechnological potential of Virgibacillus dokdonensis T4.6 isolated from salt-fermented shrimp paste.</title>
        <authorList>
            <person name="Doan T.V."/>
            <person name="Quach N.T."/>
            <person name="Phi Q.-T."/>
        </authorList>
    </citation>
    <scope>NUCLEOTIDE SEQUENCE [LARGE SCALE GENOMIC DNA]</scope>
    <source>
        <strain evidence="2 3">T4.6</strain>
    </source>
</reference>
<dbReference type="EMBL" id="JAZHPM010000012">
    <property type="protein sequence ID" value="MEF2292121.1"/>
    <property type="molecule type" value="Genomic_DNA"/>
</dbReference>
<feature type="transmembrane region" description="Helical" evidence="1">
    <location>
        <begin position="38"/>
        <end position="60"/>
    </location>
</feature>
<protein>
    <recommendedName>
        <fullName evidence="4">DUF4203 domain-containing protein</fullName>
    </recommendedName>
</protein>
<name>A0ABU7VEP2_9BACI</name>
<feature type="transmembrane region" description="Helical" evidence="1">
    <location>
        <begin position="118"/>
        <end position="137"/>
    </location>
</feature>
<evidence type="ECO:0008006" key="4">
    <source>
        <dbReference type="Google" id="ProtNLM"/>
    </source>
</evidence>
<gene>
    <name evidence="2" type="ORF">V2W34_08850</name>
</gene>
<dbReference type="RefSeq" id="WP_077706495.1">
    <property type="nucleotide sequence ID" value="NZ_JAZHPM010000012.1"/>
</dbReference>
<organism evidence="2 3">
    <name type="scientific">Virgibacillus dokdonensis</name>
    <dbReference type="NCBI Taxonomy" id="302167"/>
    <lineage>
        <taxon>Bacteria</taxon>
        <taxon>Bacillati</taxon>
        <taxon>Bacillota</taxon>
        <taxon>Bacilli</taxon>
        <taxon>Bacillales</taxon>
        <taxon>Bacillaceae</taxon>
        <taxon>Virgibacillus</taxon>
    </lineage>
</organism>